<feature type="compositionally biased region" description="Basic and acidic residues" evidence="1">
    <location>
        <begin position="271"/>
        <end position="288"/>
    </location>
</feature>
<feature type="region of interest" description="Disordered" evidence="1">
    <location>
        <begin position="269"/>
        <end position="292"/>
    </location>
</feature>
<reference evidence="2 3" key="1">
    <citation type="journal article" date="2019" name="Commun. Biol.">
        <title>The bagworm genome reveals a unique fibroin gene that provides high tensile strength.</title>
        <authorList>
            <person name="Kono N."/>
            <person name="Nakamura H."/>
            <person name="Ohtoshi R."/>
            <person name="Tomita M."/>
            <person name="Numata K."/>
            <person name="Arakawa K."/>
        </authorList>
    </citation>
    <scope>NUCLEOTIDE SEQUENCE [LARGE SCALE GENOMIC DNA]</scope>
</reference>
<accession>A0A4C2A9U6</accession>
<feature type="compositionally biased region" description="Basic and acidic residues" evidence="1">
    <location>
        <begin position="456"/>
        <end position="481"/>
    </location>
</feature>
<evidence type="ECO:0000313" key="3">
    <source>
        <dbReference type="Proteomes" id="UP000299102"/>
    </source>
</evidence>
<evidence type="ECO:0000313" key="2">
    <source>
        <dbReference type="EMBL" id="GBP95745.1"/>
    </source>
</evidence>
<dbReference type="Proteomes" id="UP000299102">
    <property type="component" value="Unassembled WGS sequence"/>
</dbReference>
<name>A0A4C2A9U6_EUMVA</name>
<keyword evidence="3" id="KW-1185">Reference proteome</keyword>
<proteinExistence type="predicted"/>
<feature type="compositionally biased region" description="Basic and acidic residues" evidence="1">
    <location>
        <begin position="502"/>
        <end position="522"/>
    </location>
</feature>
<feature type="non-terminal residue" evidence="2">
    <location>
        <position position="1"/>
    </location>
</feature>
<dbReference type="AlphaFoldDB" id="A0A4C2A9U6"/>
<protein>
    <submittedName>
        <fullName evidence="2">Uncharacterized protein</fullName>
    </submittedName>
</protein>
<gene>
    <name evidence="2" type="ORF">EVAR_100970_1</name>
</gene>
<sequence>GSTNPFGRQYLIAQPMDTCTINTMEAHMAMPQAITLQHCLNGILNNNCHAGHVNALWINRLCSDPVWRPIVDSGFATSAVPMENGPTMAPYRLGVSLNAVPGNALPNVVNNYVIVTPELLKNASKEARENFTKKTDFQNFCNEIVNCRINTGRGGNARNNALKNMPLKSQTSDEIDEIVDNLNADDRKLIAAFMEKYPEVPEHVVIALLPSLKKQHPKRNSTSPQEPRYAEPYNNFENWMSCWTHRFPMWQQYQQYYDHLYKQYQLGSYDRSPKQNEDHSDNSDESYHRPSLKMSMKPMTDIHYENILPIREAFTYKTHIPDKQEILKKNVDSEYYKMFVPRGEIKARYPKNEVLENILVSKVSSEPKAANLKNTDKTIFLIYINGTPKYKKRILESRSGQSELGHEYKYSNNDNRNSDKENCFNIERNMNVHEMNRETQPYNHIKDTADRNFARYEKEESSIENPKKSDIEISEKSKNIEPENIMNDLSKYDDSLFVDSSKSKYPDHKYNEHKSDSEKSGKLESVTAVTEKTEKSFIPLSSEEVGFETKLIKGQKNEANLRKSEDKTISYTKSMDRMTRESITKPTLVETVEARSKVVKYPSYLESENAERVSSVEEIVGNLKAEKPQDEKKYIVVAETASDLDEFWRRRGRTRRFK</sequence>
<feature type="region of interest" description="Disordered" evidence="1">
    <location>
        <begin position="502"/>
        <end position="526"/>
    </location>
</feature>
<organism evidence="2 3">
    <name type="scientific">Eumeta variegata</name>
    <name type="common">Bagworm moth</name>
    <name type="synonym">Eumeta japonica</name>
    <dbReference type="NCBI Taxonomy" id="151549"/>
    <lineage>
        <taxon>Eukaryota</taxon>
        <taxon>Metazoa</taxon>
        <taxon>Ecdysozoa</taxon>
        <taxon>Arthropoda</taxon>
        <taxon>Hexapoda</taxon>
        <taxon>Insecta</taxon>
        <taxon>Pterygota</taxon>
        <taxon>Neoptera</taxon>
        <taxon>Endopterygota</taxon>
        <taxon>Lepidoptera</taxon>
        <taxon>Glossata</taxon>
        <taxon>Ditrysia</taxon>
        <taxon>Tineoidea</taxon>
        <taxon>Psychidae</taxon>
        <taxon>Oiketicinae</taxon>
        <taxon>Eumeta</taxon>
    </lineage>
</organism>
<feature type="region of interest" description="Disordered" evidence="1">
    <location>
        <begin position="456"/>
        <end position="486"/>
    </location>
</feature>
<comment type="caution">
    <text evidence="2">The sequence shown here is derived from an EMBL/GenBank/DDBJ whole genome shotgun (WGS) entry which is preliminary data.</text>
</comment>
<dbReference type="EMBL" id="BGZK01002675">
    <property type="protein sequence ID" value="GBP95745.1"/>
    <property type="molecule type" value="Genomic_DNA"/>
</dbReference>
<evidence type="ECO:0000256" key="1">
    <source>
        <dbReference type="SAM" id="MobiDB-lite"/>
    </source>
</evidence>